<comment type="caution">
    <text evidence="4">The sequence shown here is derived from an EMBL/GenBank/DDBJ whole genome shotgun (WGS) entry which is preliminary data.</text>
</comment>
<dbReference type="Pfam" id="PF01156">
    <property type="entry name" value="IU_nuc_hydro"/>
    <property type="match status" value="1"/>
</dbReference>
<name>A0A087EFH1_9BIFI</name>
<dbReference type="OrthoDB" id="9797882at2"/>
<dbReference type="GO" id="GO:0045437">
    <property type="term" value="F:uridine nucleosidase activity"/>
    <property type="evidence" value="ECO:0007669"/>
    <property type="project" value="UniProtKB-EC"/>
</dbReference>
<dbReference type="SUPFAM" id="SSF53590">
    <property type="entry name" value="Nucleoside hydrolase"/>
    <property type="match status" value="1"/>
</dbReference>
<protein>
    <submittedName>
        <fullName evidence="4">Inosine-uridine nucleoside N-ribohydrolase</fullName>
        <ecNumber evidence="4">3.2.2.3</ecNumber>
    </submittedName>
</protein>
<dbReference type="GO" id="GO:0006152">
    <property type="term" value="P:purine nucleoside catabolic process"/>
    <property type="evidence" value="ECO:0007669"/>
    <property type="project" value="TreeGrafter"/>
</dbReference>
<dbReference type="STRING" id="356829.BITS_1207"/>
<accession>A0A087EFH1</accession>
<dbReference type="RefSeq" id="WP_026642109.1">
    <property type="nucleotide sequence ID" value="NZ_JGZU01000007.1"/>
</dbReference>
<dbReference type="EC" id="3.2.2.3" evidence="4"/>
<reference evidence="4 5" key="1">
    <citation type="submission" date="2014-03" db="EMBL/GenBank/DDBJ databases">
        <title>Genomics of Bifidobacteria.</title>
        <authorList>
            <person name="Ventura M."/>
            <person name="Milani C."/>
            <person name="Lugli G.A."/>
        </authorList>
    </citation>
    <scope>NUCLEOTIDE SEQUENCE [LARGE SCALE GENOMIC DNA]</scope>
    <source>
        <strain evidence="4 5">JCM 13495</strain>
    </source>
</reference>
<dbReference type="PANTHER" id="PTHR12304:SF4">
    <property type="entry name" value="URIDINE NUCLEOSIDASE"/>
    <property type="match status" value="1"/>
</dbReference>
<dbReference type="EMBL" id="JGZU01000007">
    <property type="protein sequence ID" value="KFJ06522.1"/>
    <property type="molecule type" value="Genomic_DNA"/>
</dbReference>
<proteinExistence type="predicted"/>
<keyword evidence="1 4" id="KW-0378">Hydrolase</keyword>
<evidence type="ECO:0000256" key="1">
    <source>
        <dbReference type="ARBA" id="ARBA00022801"/>
    </source>
</evidence>
<evidence type="ECO:0000313" key="5">
    <source>
        <dbReference type="Proteomes" id="UP000029080"/>
    </source>
</evidence>
<dbReference type="GO" id="GO:0008477">
    <property type="term" value="F:purine nucleosidase activity"/>
    <property type="evidence" value="ECO:0007669"/>
    <property type="project" value="TreeGrafter"/>
</dbReference>
<dbReference type="InterPro" id="IPR036452">
    <property type="entry name" value="Ribo_hydro-like"/>
</dbReference>
<dbReference type="AlphaFoldDB" id="A0A087EFH1"/>
<evidence type="ECO:0000256" key="2">
    <source>
        <dbReference type="ARBA" id="ARBA00023295"/>
    </source>
</evidence>
<keyword evidence="2 4" id="KW-0326">Glycosidase</keyword>
<dbReference type="GO" id="GO:0005829">
    <property type="term" value="C:cytosol"/>
    <property type="evidence" value="ECO:0007669"/>
    <property type="project" value="TreeGrafter"/>
</dbReference>
<keyword evidence="5" id="KW-1185">Reference proteome</keyword>
<evidence type="ECO:0000313" key="4">
    <source>
        <dbReference type="EMBL" id="KFJ06522.1"/>
    </source>
</evidence>
<dbReference type="PANTHER" id="PTHR12304">
    <property type="entry name" value="INOSINE-URIDINE PREFERRING NUCLEOSIDE HYDROLASE"/>
    <property type="match status" value="1"/>
</dbReference>
<dbReference type="InterPro" id="IPR023186">
    <property type="entry name" value="IUNH"/>
</dbReference>
<dbReference type="eggNOG" id="COG1957">
    <property type="taxonomic scope" value="Bacteria"/>
</dbReference>
<evidence type="ECO:0000259" key="3">
    <source>
        <dbReference type="Pfam" id="PF01156"/>
    </source>
</evidence>
<sequence>MTKRIIMDADTGIDDTLALAYLLAQPKVELLGVVGVYGNVHARVAHTNNRMVLEAFGRADIPTAMGCTAPSWAQEFAVDEGCARFHGDNGFGGVSPVDYVSGLPKSSSNVAAQSRDVNTVGLPNSLGNSAIGSVGGTRTELRDMPADAVRATCGRGVHMIIDAVRQYGEEVTVLATGPLTDVDAAIRIAPDIAQHLQLVMMGGALTQQGNCYDLICETNIIQDPEAADRVFHSGAHITMIGLDVTHQCLLTRRDIAAWEDTGVPVGRFLADMTKFYISANESSDEIFAAGSPLHDPLAAAVAVDASLVGCFDINMMVETQTGDGFGFRGRTIGDRTMLVGHSCRTHVALSVDAQRFHDDFVDSVTRLCQEQTQ</sequence>
<dbReference type="InterPro" id="IPR001910">
    <property type="entry name" value="Inosine/uridine_hydrolase_dom"/>
</dbReference>
<organism evidence="4 5">
    <name type="scientific">Bifidobacterium tsurumiense</name>
    <dbReference type="NCBI Taxonomy" id="356829"/>
    <lineage>
        <taxon>Bacteria</taxon>
        <taxon>Bacillati</taxon>
        <taxon>Actinomycetota</taxon>
        <taxon>Actinomycetes</taxon>
        <taxon>Bifidobacteriales</taxon>
        <taxon>Bifidobacteriaceae</taxon>
        <taxon>Bifidobacterium</taxon>
    </lineage>
</organism>
<dbReference type="Gene3D" id="3.90.245.10">
    <property type="entry name" value="Ribonucleoside hydrolase-like"/>
    <property type="match status" value="1"/>
</dbReference>
<feature type="domain" description="Inosine/uridine-preferring nucleoside hydrolase" evidence="3">
    <location>
        <begin position="5"/>
        <end position="358"/>
    </location>
</feature>
<dbReference type="Proteomes" id="UP000029080">
    <property type="component" value="Unassembled WGS sequence"/>
</dbReference>
<gene>
    <name evidence="4" type="ORF">BITS_1207</name>
</gene>